<name>A0A9Q3L5M5_9BASI</name>
<proteinExistence type="predicted"/>
<keyword evidence="3" id="KW-1185">Reference proteome</keyword>
<evidence type="ECO:0000313" key="3">
    <source>
        <dbReference type="Proteomes" id="UP000765509"/>
    </source>
</evidence>
<dbReference type="EMBL" id="AVOT02144426">
    <property type="protein sequence ID" value="MBW0591684.1"/>
    <property type="molecule type" value="Genomic_DNA"/>
</dbReference>
<feature type="compositionally biased region" description="Basic and acidic residues" evidence="1">
    <location>
        <begin position="19"/>
        <end position="32"/>
    </location>
</feature>
<reference evidence="2" key="1">
    <citation type="submission" date="2021-03" db="EMBL/GenBank/DDBJ databases">
        <title>Draft genome sequence of rust myrtle Austropuccinia psidii MF-1, a brazilian biotype.</title>
        <authorList>
            <person name="Quecine M.C."/>
            <person name="Pachon D.M.R."/>
            <person name="Bonatelli M.L."/>
            <person name="Correr F.H."/>
            <person name="Franceschini L.M."/>
            <person name="Leite T.F."/>
            <person name="Margarido G.R.A."/>
            <person name="Almeida C.A."/>
            <person name="Ferrarezi J.A."/>
            <person name="Labate C.A."/>
        </authorList>
    </citation>
    <scope>NUCLEOTIDE SEQUENCE</scope>
    <source>
        <strain evidence="2">MF-1</strain>
    </source>
</reference>
<dbReference type="Proteomes" id="UP000765509">
    <property type="component" value="Unassembled WGS sequence"/>
</dbReference>
<organism evidence="2 3">
    <name type="scientific">Austropuccinia psidii MF-1</name>
    <dbReference type="NCBI Taxonomy" id="1389203"/>
    <lineage>
        <taxon>Eukaryota</taxon>
        <taxon>Fungi</taxon>
        <taxon>Dikarya</taxon>
        <taxon>Basidiomycota</taxon>
        <taxon>Pucciniomycotina</taxon>
        <taxon>Pucciniomycetes</taxon>
        <taxon>Pucciniales</taxon>
        <taxon>Sphaerophragmiaceae</taxon>
        <taxon>Austropuccinia</taxon>
    </lineage>
</organism>
<dbReference type="AlphaFoldDB" id="A0A9Q3L5M5"/>
<feature type="region of interest" description="Disordered" evidence="1">
    <location>
        <begin position="1"/>
        <end position="85"/>
    </location>
</feature>
<protein>
    <submittedName>
        <fullName evidence="2">Uncharacterized protein</fullName>
    </submittedName>
</protein>
<evidence type="ECO:0000313" key="2">
    <source>
        <dbReference type="EMBL" id="MBW0591684.1"/>
    </source>
</evidence>
<gene>
    <name evidence="2" type="ORF">O181_131399</name>
</gene>
<accession>A0A9Q3L5M5</accession>
<comment type="caution">
    <text evidence="2">The sequence shown here is derived from an EMBL/GenBank/DDBJ whole genome shotgun (WGS) entry which is preliminary data.</text>
</comment>
<evidence type="ECO:0000256" key="1">
    <source>
        <dbReference type="SAM" id="MobiDB-lite"/>
    </source>
</evidence>
<sequence>MGASVKSLDRPNELLPSSEKVHGPRKDSRLSEGLDTYVLQRSSTKDKGLVGKSKHFVRGPEERVGSKEGQNPVEAPQASTRKNLP</sequence>